<dbReference type="EMBL" id="JASPKZ010004932">
    <property type="protein sequence ID" value="KAJ9589553.1"/>
    <property type="molecule type" value="Genomic_DNA"/>
</dbReference>
<evidence type="ECO:0000256" key="1">
    <source>
        <dbReference type="SAM" id="Phobius"/>
    </source>
</evidence>
<comment type="caution">
    <text evidence="2">The sequence shown here is derived from an EMBL/GenBank/DDBJ whole genome shotgun (WGS) entry which is preliminary data.</text>
</comment>
<feature type="transmembrane region" description="Helical" evidence="1">
    <location>
        <begin position="12"/>
        <end position="32"/>
    </location>
</feature>
<dbReference type="Proteomes" id="UP001233999">
    <property type="component" value="Unassembled WGS sequence"/>
</dbReference>
<feature type="transmembrane region" description="Helical" evidence="1">
    <location>
        <begin position="38"/>
        <end position="56"/>
    </location>
</feature>
<evidence type="ECO:0000313" key="3">
    <source>
        <dbReference type="Proteomes" id="UP001233999"/>
    </source>
</evidence>
<reference evidence="2" key="2">
    <citation type="submission" date="2023-05" db="EMBL/GenBank/DDBJ databases">
        <authorList>
            <person name="Fouks B."/>
        </authorList>
    </citation>
    <scope>NUCLEOTIDE SEQUENCE</scope>
    <source>
        <strain evidence="2">Stay&amp;Tobe</strain>
        <tissue evidence="2">Testes</tissue>
    </source>
</reference>
<evidence type="ECO:0000313" key="2">
    <source>
        <dbReference type="EMBL" id="KAJ9589553.1"/>
    </source>
</evidence>
<dbReference type="AlphaFoldDB" id="A0AAD8A152"/>
<keyword evidence="3" id="KW-1185">Reference proteome</keyword>
<keyword evidence="1" id="KW-0812">Transmembrane</keyword>
<keyword evidence="1" id="KW-0472">Membrane</keyword>
<gene>
    <name evidence="2" type="ORF">L9F63_017241</name>
</gene>
<keyword evidence="1" id="KW-1133">Transmembrane helix</keyword>
<feature type="non-terminal residue" evidence="2">
    <location>
        <position position="57"/>
    </location>
</feature>
<sequence>GRMWRLQFRRGAVLVSTGLAGSWAIGLLILAGQASEHVAGPSTIAALVMAALTALLT</sequence>
<name>A0AAD8A152_DIPPU</name>
<organism evidence="2 3">
    <name type="scientific">Diploptera punctata</name>
    <name type="common">Pacific beetle cockroach</name>
    <dbReference type="NCBI Taxonomy" id="6984"/>
    <lineage>
        <taxon>Eukaryota</taxon>
        <taxon>Metazoa</taxon>
        <taxon>Ecdysozoa</taxon>
        <taxon>Arthropoda</taxon>
        <taxon>Hexapoda</taxon>
        <taxon>Insecta</taxon>
        <taxon>Pterygota</taxon>
        <taxon>Neoptera</taxon>
        <taxon>Polyneoptera</taxon>
        <taxon>Dictyoptera</taxon>
        <taxon>Blattodea</taxon>
        <taxon>Blaberoidea</taxon>
        <taxon>Blaberidae</taxon>
        <taxon>Diplopterinae</taxon>
        <taxon>Diploptera</taxon>
    </lineage>
</organism>
<proteinExistence type="predicted"/>
<reference evidence="2" key="1">
    <citation type="journal article" date="2023" name="IScience">
        <title>Live-bearing cockroach genome reveals convergent evolutionary mechanisms linked to viviparity in insects and beyond.</title>
        <authorList>
            <person name="Fouks B."/>
            <person name="Harrison M.C."/>
            <person name="Mikhailova A.A."/>
            <person name="Marchal E."/>
            <person name="English S."/>
            <person name="Carruthers M."/>
            <person name="Jennings E.C."/>
            <person name="Chiamaka E.L."/>
            <person name="Frigard R.A."/>
            <person name="Pippel M."/>
            <person name="Attardo G.M."/>
            <person name="Benoit J.B."/>
            <person name="Bornberg-Bauer E."/>
            <person name="Tobe S.S."/>
        </authorList>
    </citation>
    <scope>NUCLEOTIDE SEQUENCE</scope>
    <source>
        <strain evidence="2">Stay&amp;Tobe</strain>
    </source>
</reference>
<protein>
    <submittedName>
        <fullName evidence="2">Uncharacterized protein</fullName>
    </submittedName>
</protein>
<feature type="non-terminal residue" evidence="2">
    <location>
        <position position="1"/>
    </location>
</feature>
<accession>A0AAD8A152</accession>